<protein>
    <recommendedName>
        <fullName evidence="6">Beta-glucosidase</fullName>
    </recommendedName>
</protein>
<dbReference type="CAZy" id="GH1">
    <property type="family name" value="Glycoside Hydrolase Family 1"/>
</dbReference>
<reference evidence="5" key="1">
    <citation type="submission" date="2010-04" db="EMBL/GenBank/DDBJ databases">
        <authorList>
            <person name="Reid K.E."/>
            <person name="Liao N."/>
            <person name="Chan S."/>
            <person name="Docking R."/>
            <person name="Taylor G."/>
            <person name="Moore R."/>
            <person name="Mayo M."/>
            <person name="Munro S."/>
            <person name="King J."/>
            <person name="Yanchuk A."/>
            <person name="Holt R."/>
            <person name="Jones S."/>
            <person name="Marra M."/>
            <person name="Ritland C.E."/>
            <person name="Ritland K."/>
            <person name="Bohlmann J."/>
        </authorList>
    </citation>
    <scope>NUCLEOTIDE SEQUENCE</scope>
    <source>
        <tissue evidence="5">Bud</tissue>
    </source>
</reference>
<dbReference type="AlphaFoldDB" id="D5AD30"/>
<evidence type="ECO:0000256" key="2">
    <source>
        <dbReference type="PROSITE-ProRule" id="PRU10055"/>
    </source>
</evidence>
<dbReference type="SUPFAM" id="SSF51445">
    <property type="entry name" value="(Trans)glycosidases"/>
    <property type="match status" value="1"/>
</dbReference>
<evidence type="ECO:0000256" key="1">
    <source>
        <dbReference type="ARBA" id="ARBA00010838"/>
    </source>
</evidence>
<organism evidence="5">
    <name type="scientific">Picea sitchensis</name>
    <name type="common">Sitka spruce</name>
    <name type="synonym">Pinus sitchensis</name>
    <dbReference type="NCBI Taxonomy" id="3332"/>
    <lineage>
        <taxon>Eukaryota</taxon>
        <taxon>Viridiplantae</taxon>
        <taxon>Streptophyta</taxon>
        <taxon>Embryophyta</taxon>
        <taxon>Tracheophyta</taxon>
        <taxon>Spermatophyta</taxon>
        <taxon>Pinopsida</taxon>
        <taxon>Pinidae</taxon>
        <taxon>Conifers I</taxon>
        <taxon>Pinales</taxon>
        <taxon>Pinaceae</taxon>
        <taxon>Picea</taxon>
    </lineage>
</organism>
<accession>D5AD30</accession>
<evidence type="ECO:0000256" key="4">
    <source>
        <dbReference type="SAM" id="MobiDB-lite"/>
    </source>
</evidence>
<dbReference type="InterPro" id="IPR001360">
    <property type="entry name" value="Glyco_hydro_1"/>
</dbReference>
<name>D5AD30_PICSI</name>
<dbReference type="PANTHER" id="PTHR10353">
    <property type="entry name" value="GLYCOSYL HYDROLASE"/>
    <property type="match status" value="1"/>
</dbReference>
<dbReference type="EMBL" id="BT124179">
    <property type="protein sequence ID" value="ADE77449.1"/>
    <property type="molecule type" value="mRNA"/>
</dbReference>
<proteinExistence type="evidence at transcript level"/>
<dbReference type="Gene3D" id="3.20.20.80">
    <property type="entry name" value="Glycosidases"/>
    <property type="match status" value="1"/>
</dbReference>
<dbReference type="PANTHER" id="PTHR10353:SF236">
    <property type="entry name" value="BETA-GLUCOSIDASE 18"/>
    <property type="match status" value="1"/>
</dbReference>
<dbReference type="Pfam" id="PF00232">
    <property type="entry name" value="Glyco_hydro_1"/>
    <property type="match status" value="1"/>
</dbReference>
<feature type="active site" description="Nucleophile" evidence="2">
    <location>
        <position position="33"/>
    </location>
</feature>
<evidence type="ECO:0000313" key="5">
    <source>
        <dbReference type="EMBL" id="ADE77449.1"/>
    </source>
</evidence>
<comment type="similarity">
    <text evidence="1 3">Belongs to the glycosyl hydrolase 1 family.</text>
</comment>
<sequence>MWPPTMYGVPYGLRKIVEYIKRRYLNPAIFITENGFGNVRNDSSSWSQIRNDTFRVDYIQSSLHYLAIAMRGGADVRGYFVWSLLDNFEWIYGYTSMFGLYYVDFIDGSLRRYPKLSAHWYRNFLHDDDYGAGVVVNRNEFGVQSLQLQTAHRYPPPYPNHKRHQHTNLTEIE</sequence>
<evidence type="ECO:0008006" key="6">
    <source>
        <dbReference type="Google" id="ProtNLM"/>
    </source>
</evidence>
<dbReference type="InterPro" id="IPR017853">
    <property type="entry name" value="GH"/>
</dbReference>
<evidence type="ECO:0000256" key="3">
    <source>
        <dbReference type="RuleBase" id="RU003690"/>
    </source>
</evidence>
<feature type="region of interest" description="Disordered" evidence="4">
    <location>
        <begin position="153"/>
        <end position="173"/>
    </location>
</feature>
<dbReference type="InterPro" id="IPR018120">
    <property type="entry name" value="Glyco_hydro_1_AS"/>
</dbReference>
<dbReference type="PROSITE" id="PS00572">
    <property type="entry name" value="GLYCOSYL_HYDROL_F1_1"/>
    <property type="match status" value="1"/>
</dbReference>
<dbReference type="GO" id="GO:0008422">
    <property type="term" value="F:beta-glucosidase activity"/>
    <property type="evidence" value="ECO:0007669"/>
    <property type="project" value="TreeGrafter"/>
</dbReference>
<dbReference type="PRINTS" id="PR00131">
    <property type="entry name" value="GLHYDRLASE1"/>
</dbReference>
<dbReference type="GO" id="GO:0005975">
    <property type="term" value="P:carbohydrate metabolic process"/>
    <property type="evidence" value="ECO:0007669"/>
    <property type="project" value="InterPro"/>
</dbReference>